<dbReference type="InterPro" id="IPR049749">
    <property type="entry name" value="SCO2521-like"/>
</dbReference>
<reference evidence="1 2" key="1">
    <citation type="submission" date="2020-04" db="EMBL/GenBank/DDBJ databases">
        <title>MicrobeNet Type strains.</title>
        <authorList>
            <person name="Nicholson A.C."/>
        </authorList>
    </citation>
    <scope>NUCLEOTIDE SEQUENCE [LARGE SCALE GENOMIC DNA]</scope>
    <source>
        <strain evidence="1 2">JCM 12354</strain>
    </source>
</reference>
<comment type="caution">
    <text evidence="1">The sequence shown here is derived from an EMBL/GenBank/DDBJ whole genome shotgun (WGS) entry which is preliminary data.</text>
</comment>
<proteinExistence type="predicted"/>
<evidence type="ECO:0000313" key="2">
    <source>
        <dbReference type="Proteomes" id="UP000565711"/>
    </source>
</evidence>
<keyword evidence="2" id="KW-1185">Reference proteome</keyword>
<accession>A0A846Y222</accession>
<gene>
    <name evidence="1" type="ORF">HGA08_10540</name>
</gene>
<dbReference type="EMBL" id="JAAXOP010000004">
    <property type="protein sequence ID" value="NKY50649.1"/>
    <property type="molecule type" value="Genomic_DNA"/>
</dbReference>
<name>A0A846Y222_9NOCA</name>
<dbReference type="RefSeq" id="WP_067871899.1">
    <property type="nucleotide sequence ID" value="NZ_JAAXOP010000004.1"/>
</dbReference>
<organism evidence="1 2">
    <name type="scientific">Nocardia vermiculata</name>
    <dbReference type="NCBI Taxonomy" id="257274"/>
    <lineage>
        <taxon>Bacteria</taxon>
        <taxon>Bacillati</taxon>
        <taxon>Actinomycetota</taxon>
        <taxon>Actinomycetes</taxon>
        <taxon>Mycobacteriales</taxon>
        <taxon>Nocardiaceae</taxon>
        <taxon>Nocardia</taxon>
    </lineage>
</organism>
<dbReference type="Proteomes" id="UP000565711">
    <property type="component" value="Unassembled WGS sequence"/>
</dbReference>
<evidence type="ECO:0000313" key="1">
    <source>
        <dbReference type="EMBL" id="NKY50649.1"/>
    </source>
</evidence>
<dbReference type="AlphaFoldDB" id="A0A846Y222"/>
<sequence>MAHEAGSTTTIVSGKPVLAVFGEVQTCLLPSREVLDIPATVELLRTVKLGSAPTSRERPVPLVMSPSRLEGVDCHLAQCRPDRTSGKRIRGIGTVSSRSVVIGGRILQASSQTEVVRGTGSDRRPWSHYLSKPGTIETISGAPSGRALADGYLHSPAGERPELASICQRMANLTRVNPQLDQEIPFRGAATTRLRWAAEVAAPSGDSLPFSFRLDNDTVRTLRITVLHGDIAEIRRFCEDLAVHDWLLTTISRVAGASGGFGARPGAMATDLLPVLDELVPLWMPGTHTVPGLDRIWSDLEADPGFTRQWTARVGQLRDRMAGATLRASQQVKVH</sequence>
<protein>
    <submittedName>
        <fullName evidence="1">Uncharacterized protein</fullName>
    </submittedName>
</protein>
<dbReference type="NCBIfam" id="NF040565">
    <property type="entry name" value="SCO2521_fam"/>
    <property type="match status" value="1"/>
</dbReference>